<feature type="region of interest" description="Disordered" evidence="1">
    <location>
        <begin position="1"/>
        <end position="430"/>
    </location>
</feature>
<proteinExistence type="predicted"/>
<keyword evidence="2" id="KW-0472">Membrane</keyword>
<dbReference type="AlphaFoldDB" id="A0AAU7UPK3"/>
<dbReference type="KEGG" id="bkr:AAFP32_07495"/>
<reference evidence="3" key="1">
    <citation type="submission" date="2024-06" db="EMBL/GenBank/DDBJ databases">
        <title>Brevibacterium koreense sp. nov., isolated from jogae-jeotgal, a Korean fermented seafood.</title>
        <authorList>
            <person name="Whon T.W."/>
            <person name="Nam S."/>
            <person name="Kim Y."/>
        </authorList>
    </citation>
    <scope>NUCLEOTIDE SEQUENCE</scope>
    <source>
        <strain evidence="3">CBA3109</strain>
    </source>
</reference>
<feature type="compositionally biased region" description="Acidic residues" evidence="1">
    <location>
        <begin position="66"/>
        <end position="87"/>
    </location>
</feature>
<organism evidence="3">
    <name type="scientific">Brevibacterium koreense</name>
    <dbReference type="NCBI Taxonomy" id="3140787"/>
    <lineage>
        <taxon>Bacteria</taxon>
        <taxon>Bacillati</taxon>
        <taxon>Actinomycetota</taxon>
        <taxon>Actinomycetes</taxon>
        <taxon>Micrococcales</taxon>
        <taxon>Brevibacteriaceae</taxon>
        <taxon>Brevibacterium</taxon>
    </lineage>
</organism>
<name>A0AAU7UPK3_9MICO</name>
<evidence type="ECO:0000256" key="1">
    <source>
        <dbReference type="SAM" id="MobiDB-lite"/>
    </source>
</evidence>
<evidence type="ECO:0000313" key="3">
    <source>
        <dbReference type="EMBL" id="XBV90550.1"/>
    </source>
</evidence>
<sequence length="472" mass="49060">MAEEQFTSRRARREAERLAAEQAFEARENPEQPSEPSPDGPAELLNSSSAPVQASESRTVVSEPEPGIDEPEPGIDEPEPSTDDPEPVDTTSHVDAEPPPPISHEHGASAADHGQESRPPGNGEESLDPLAAPLPHFDSRTARKNYLREHGLSLEGDVSTGALPVIAGPEETSPEESDEAIAGEHESFDTAGFGGSADEVAARDFESPVTPDSAPRPTALDDAPHDALSQPIEDLDPEVASTDSAPVVAESPMQDDVVSSAPQPSAAEPASPAQPRTEPTTPEQPAVESAETDPSVVADDAGNDDPTDERGFASRSRRMPIVQPPSSSGVRVVTAESAKTPEGEGPETIGEAGTDEAATGPGDSALDLDSADTTDSAEGAGTSSDDAARALAANPETRPMEAVPEAWALPNSDYEDEETENPPGTRIRASEVTGHDGRILVGEEPSKVPYVVLGVAALFAVALIVIALVMLL</sequence>
<feature type="compositionally biased region" description="Polar residues" evidence="1">
    <location>
        <begin position="45"/>
        <end position="60"/>
    </location>
</feature>
<feature type="compositionally biased region" description="Basic and acidic residues" evidence="1">
    <location>
        <begin position="137"/>
        <end position="152"/>
    </location>
</feature>
<evidence type="ECO:0000256" key="2">
    <source>
        <dbReference type="SAM" id="Phobius"/>
    </source>
</evidence>
<accession>A0AAU7UPK3</accession>
<feature type="compositionally biased region" description="Low complexity" evidence="1">
    <location>
        <begin position="259"/>
        <end position="286"/>
    </location>
</feature>
<keyword evidence="2" id="KW-0812">Transmembrane</keyword>
<dbReference type="RefSeq" id="WP_350271280.1">
    <property type="nucleotide sequence ID" value="NZ_CP158281.1"/>
</dbReference>
<keyword evidence="2" id="KW-1133">Transmembrane helix</keyword>
<feature type="transmembrane region" description="Helical" evidence="2">
    <location>
        <begin position="448"/>
        <end position="471"/>
    </location>
</feature>
<dbReference type="EMBL" id="CP158281">
    <property type="protein sequence ID" value="XBV90550.1"/>
    <property type="molecule type" value="Genomic_DNA"/>
</dbReference>
<gene>
    <name evidence="3" type="ORF">AAFP32_07495</name>
</gene>
<protein>
    <submittedName>
        <fullName evidence="3">Uncharacterized protein</fullName>
    </submittedName>
</protein>
<feature type="compositionally biased region" description="Acidic residues" evidence="1">
    <location>
        <begin position="172"/>
        <end position="181"/>
    </location>
</feature>
<feature type="compositionally biased region" description="Polar residues" evidence="1">
    <location>
        <begin position="371"/>
        <end position="385"/>
    </location>
</feature>
<feature type="compositionally biased region" description="Basic and acidic residues" evidence="1">
    <location>
        <begin position="13"/>
        <end position="30"/>
    </location>
</feature>